<evidence type="ECO:0000256" key="1">
    <source>
        <dbReference type="ARBA" id="ARBA00022664"/>
    </source>
</evidence>
<feature type="compositionally biased region" description="Basic residues" evidence="5">
    <location>
        <begin position="175"/>
        <end position="188"/>
    </location>
</feature>
<feature type="compositionally biased region" description="Polar residues" evidence="5">
    <location>
        <begin position="1"/>
        <end position="29"/>
    </location>
</feature>
<dbReference type="HOGENOM" id="CLU_529480_0_0_1"/>
<dbReference type="PROSITE" id="PS50102">
    <property type="entry name" value="RRM"/>
    <property type="match status" value="1"/>
</dbReference>
<evidence type="ECO:0000313" key="8">
    <source>
        <dbReference type="Proteomes" id="UP000009168"/>
    </source>
</evidence>
<feature type="compositionally biased region" description="Basic residues" evidence="5">
    <location>
        <begin position="128"/>
        <end position="158"/>
    </location>
</feature>
<sequence>MTTLETSVLSDEQQQQILHNQTSNSNYNNEGALKGQNIQQDTPANENDQKERKRSPSNRKHKKEKDHKKKDRKSEKDRRSRSNSEKKKRDEKSKKRRSSSRDQRKSKSDKDRSSSRHRSKREKDRKKSSSRKRHSSRSKRDKSRKRHDSSKRKRRHHSSSSSSSSSSQSSSDRSRSRRRRRSSSLNKKKLSEAELRRLEREKRNLGEYYSQLKNSSRSKERKKKNKENDKFCDSNNMQVDTEKFFYDGFQWLPRISKNNRPDEITLKQTEKQRKIQLQNVPLELGLDKLDIISYINHFMKEKHLANDGNDNPVIDCEINEENKTANIEFSSVEETNLMYKLGSFQFFQTECKLFRICDNHLTQPSVAALTQLAIREAEVAAQLIKVTENLFQDSGDDKNKNKKTDLISTIIKVTNTIKLGTEGELTEENWQDLHADLLEEFERYGTIEFHFIIRPYQATVGAKAGTLFVQYATKEAVQLAIQTNQGRLFNGQSLKIYNIPEQGFNLNFRPLLQVR</sequence>
<dbReference type="Proteomes" id="UP000009168">
    <property type="component" value="Unassembled WGS sequence"/>
</dbReference>
<feature type="compositionally biased region" description="Basic and acidic residues" evidence="5">
    <location>
        <begin position="72"/>
        <end position="114"/>
    </location>
</feature>
<feature type="domain" description="RRM" evidence="6">
    <location>
        <begin position="415"/>
        <end position="501"/>
    </location>
</feature>
<keyword evidence="8" id="KW-1185">Reference proteome</keyword>
<dbReference type="STRING" id="312017.Q22VW0"/>
<dbReference type="InterPro" id="IPR035979">
    <property type="entry name" value="RBD_domain_sf"/>
</dbReference>
<feature type="compositionally biased region" description="Basic and acidic residues" evidence="5">
    <location>
        <begin position="189"/>
        <end position="205"/>
    </location>
</feature>
<evidence type="ECO:0000313" key="7">
    <source>
        <dbReference type="EMBL" id="EAR89656.1"/>
    </source>
</evidence>
<keyword evidence="3" id="KW-0508">mRNA splicing</keyword>
<organism evidence="7 8">
    <name type="scientific">Tetrahymena thermophila (strain SB210)</name>
    <dbReference type="NCBI Taxonomy" id="312017"/>
    <lineage>
        <taxon>Eukaryota</taxon>
        <taxon>Sar</taxon>
        <taxon>Alveolata</taxon>
        <taxon>Ciliophora</taxon>
        <taxon>Intramacronucleata</taxon>
        <taxon>Oligohymenophorea</taxon>
        <taxon>Hymenostomatida</taxon>
        <taxon>Tetrahymenina</taxon>
        <taxon>Tetrahymenidae</taxon>
        <taxon>Tetrahymena</taxon>
    </lineage>
</organism>
<reference evidence="8" key="1">
    <citation type="journal article" date="2006" name="PLoS Biol.">
        <title>Macronuclear genome sequence of the ciliate Tetrahymena thermophila, a model eukaryote.</title>
        <authorList>
            <person name="Eisen J.A."/>
            <person name="Coyne R.S."/>
            <person name="Wu M."/>
            <person name="Wu D."/>
            <person name="Thiagarajan M."/>
            <person name="Wortman J.R."/>
            <person name="Badger J.H."/>
            <person name="Ren Q."/>
            <person name="Amedeo P."/>
            <person name="Jones K.M."/>
            <person name="Tallon L.J."/>
            <person name="Delcher A.L."/>
            <person name="Salzberg S.L."/>
            <person name="Silva J.C."/>
            <person name="Haas B.J."/>
            <person name="Majoros W.H."/>
            <person name="Farzad M."/>
            <person name="Carlton J.M."/>
            <person name="Smith R.K. Jr."/>
            <person name="Garg J."/>
            <person name="Pearlman R.E."/>
            <person name="Karrer K.M."/>
            <person name="Sun L."/>
            <person name="Manning G."/>
            <person name="Elde N.C."/>
            <person name="Turkewitz A.P."/>
            <person name="Asai D.J."/>
            <person name="Wilkes D.E."/>
            <person name="Wang Y."/>
            <person name="Cai H."/>
            <person name="Collins K."/>
            <person name="Stewart B.A."/>
            <person name="Lee S.R."/>
            <person name="Wilamowska K."/>
            <person name="Weinberg Z."/>
            <person name="Ruzzo W.L."/>
            <person name="Wloga D."/>
            <person name="Gaertig J."/>
            <person name="Frankel J."/>
            <person name="Tsao C.-C."/>
            <person name="Gorovsky M.A."/>
            <person name="Keeling P.J."/>
            <person name="Waller R.F."/>
            <person name="Patron N.J."/>
            <person name="Cherry J.M."/>
            <person name="Stover N.A."/>
            <person name="Krieger C.J."/>
            <person name="del Toro C."/>
            <person name="Ryder H.F."/>
            <person name="Williamson S.C."/>
            <person name="Barbeau R.A."/>
            <person name="Hamilton E.P."/>
            <person name="Orias E."/>
        </authorList>
    </citation>
    <scope>NUCLEOTIDE SEQUENCE [LARGE SCALE GENOMIC DNA]</scope>
    <source>
        <strain evidence="8">SB210</strain>
    </source>
</reference>
<keyword evidence="2 4" id="KW-0694">RNA-binding</keyword>
<dbReference type="KEGG" id="tet:TTHERM_00161740"/>
<dbReference type="SUPFAM" id="SSF54928">
    <property type="entry name" value="RNA-binding domain, RBD"/>
    <property type="match status" value="1"/>
</dbReference>
<dbReference type="InterPro" id="IPR000504">
    <property type="entry name" value="RRM_dom"/>
</dbReference>
<dbReference type="eggNOG" id="ENOG502RT1E">
    <property type="taxonomic scope" value="Eukaryota"/>
</dbReference>
<feature type="compositionally biased region" description="Low complexity" evidence="5">
    <location>
        <begin position="159"/>
        <end position="171"/>
    </location>
</feature>
<dbReference type="EMBL" id="GG662820">
    <property type="protein sequence ID" value="EAR89656.1"/>
    <property type="molecule type" value="Genomic_DNA"/>
</dbReference>
<dbReference type="GO" id="GO:0006397">
    <property type="term" value="P:mRNA processing"/>
    <property type="evidence" value="ECO:0007669"/>
    <property type="project" value="UniProtKB-KW"/>
</dbReference>
<dbReference type="PANTHER" id="PTHR23139">
    <property type="entry name" value="RNA-BINDING PROTEIN"/>
    <property type="match status" value="1"/>
</dbReference>
<dbReference type="InParanoid" id="Q22VW0"/>
<dbReference type="Gene3D" id="3.30.70.330">
    <property type="match status" value="1"/>
</dbReference>
<feature type="compositionally biased region" description="Polar residues" evidence="5">
    <location>
        <begin position="36"/>
        <end position="46"/>
    </location>
</feature>
<dbReference type="AlphaFoldDB" id="Q22VW0"/>
<name>Q22VW0_TETTS</name>
<dbReference type="OMA" id="FYDGFQW"/>
<evidence type="ECO:0000259" key="6">
    <source>
        <dbReference type="PROSITE" id="PS50102"/>
    </source>
</evidence>
<accession>Q22VW0</accession>
<dbReference type="OrthoDB" id="308327at2759"/>
<protein>
    <submittedName>
        <fullName evidence="7">RNA recognition motif protein</fullName>
    </submittedName>
</protein>
<feature type="region of interest" description="Disordered" evidence="5">
    <location>
        <begin position="1"/>
        <end position="234"/>
    </location>
</feature>
<dbReference type="InterPro" id="IPR012677">
    <property type="entry name" value="Nucleotide-bd_a/b_plait_sf"/>
</dbReference>
<proteinExistence type="predicted"/>
<evidence type="ECO:0000256" key="3">
    <source>
        <dbReference type="ARBA" id="ARBA00023187"/>
    </source>
</evidence>
<dbReference type="GeneID" id="7841792"/>
<keyword evidence="1" id="KW-0507">mRNA processing</keyword>
<evidence type="ECO:0000256" key="5">
    <source>
        <dbReference type="SAM" id="MobiDB-lite"/>
    </source>
</evidence>
<dbReference type="GO" id="GO:0008380">
    <property type="term" value="P:RNA splicing"/>
    <property type="evidence" value="ECO:0007669"/>
    <property type="project" value="UniProtKB-KW"/>
</dbReference>
<feature type="compositionally biased region" description="Basic residues" evidence="5">
    <location>
        <begin position="52"/>
        <end position="71"/>
    </location>
</feature>
<evidence type="ECO:0000256" key="4">
    <source>
        <dbReference type="PROSITE-ProRule" id="PRU00176"/>
    </source>
</evidence>
<evidence type="ECO:0000256" key="2">
    <source>
        <dbReference type="ARBA" id="ARBA00022884"/>
    </source>
</evidence>
<dbReference type="GO" id="GO:0003723">
    <property type="term" value="F:RNA binding"/>
    <property type="evidence" value="ECO:0007669"/>
    <property type="project" value="UniProtKB-UniRule"/>
</dbReference>
<dbReference type="RefSeq" id="XP_001009902.1">
    <property type="nucleotide sequence ID" value="XM_001009902.3"/>
</dbReference>
<gene>
    <name evidence="7" type="ORF">TTHERM_00161740</name>
</gene>